<feature type="compositionally biased region" description="Low complexity" evidence="1">
    <location>
        <begin position="1968"/>
        <end position="1985"/>
    </location>
</feature>
<dbReference type="GO" id="GO:0016567">
    <property type="term" value="P:protein ubiquitination"/>
    <property type="evidence" value="ECO:0007669"/>
    <property type="project" value="TreeGrafter"/>
</dbReference>
<dbReference type="InterPro" id="IPR015943">
    <property type="entry name" value="WD40/YVTN_repeat-like_dom_sf"/>
</dbReference>
<keyword evidence="5" id="KW-1185">Reference proteome</keyword>
<evidence type="ECO:0000256" key="2">
    <source>
        <dbReference type="SAM" id="Phobius"/>
    </source>
</evidence>
<feature type="compositionally biased region" description="Low complexity" evidence="1">
    <location>
        <begin position="978"/>
        <end position="988"/>
    </location>
</feature>
<gene>
    <name evidence="4" type="ORF">CC80DRAFT_597870</name>
</gene>
<dbReference type="OrthoDB" id="2095648at2759"/>
<reference evidence="4" key="1">
    <citation type="journal article" date="2020" name="Stud. Mycol.">
        <title>101 Dothideomycetes genomes: a test case for predicting lifestyles and emergence of pathogens.</title>
        <authorList>
            <person name="Haridas S."/>
            <person name="Albert R."/>
            <person name="Binder M."/>
            <person name="Bloem J."/>
            <person name="Labutti K."/>
            <person name="Salamov A."/>
            <person name="Andreopoulos B."/>
            <person name="Baker S."/>
            <person name="Barry K."/>
            <person name="Bills G."/>
            <person name="Bluhm B."/>
            <person name="Cannon C."/>
            <person name="Castanera R."/>
            <person name="Culley D."/>
            <person name="Daum C."/>
            <person name="Ezra D."/>
            <person name="Gonzalez J."/>
            <person name="Henrissat B."/>
            <person name="Kuo A."/>
            <person name="Liang C."/>
            <person name="Lipzen A."/>
            <person name="Lutzoni F."/>
            <person name="Magnuson J."/>
            <person name="Mondo S."/>
            <person name="Nolan M."/>
            <person name="Ohm R."/>
            <person name="Pangilinan J."/>
            <person name="Park H.-J."/>
            <person name="Ramirez L."/>
            <person name="Alfaro M."/>
            <person name="Sun H."/>
            <person name="Tritt A."/>
            <person name="Yoshinaga Y."/>
            <person name="Zwiers L.-H."/>
            <person name="Turgeon B."/>
            <person name="Goodwin S."/>
            <person name="Spatafora J."/>
            <person name="Crous P."/>
            <person name="Grigoriev I."/>
        </authorList>
    </citation>
    <scope>NUCLEOTIDE SEQUENCE</scope>
    <source>
        <strain evidence="4">CBS 675.92</strain>
    </source>
</reference>
<evidence type="ECO:0000259" key="3">
    <source>
        <dbReference type="PROSITE" id="PS50181"/>
    </source>
</evidence>
<keyword evidence="2" id="KW-1133">Transmembrane helix</keyword>
<feature type="compositionally biased region" description="Polar residues" evidence="1">
    <location>
        <begin position="883"/>
        <end position="895"/>
    </location>
</feature>
<dbReference type="CDD" id="cd09917">
    <property type="entry name" value="F-box_SF"/>
    <property type="match status" value="1"/>
</dbReference>
<dbReference type="SUPFAM" id="SSF81383">
    <property type="entry name" value="F-box domain"/>
    <property type="match status" value="1"/>
</dbReference>
<feature type="transmembrane region" description="Helical" evidence="2">
    <location>
        <begin position="353"/>
        <end position="372"/>
    </location>
</feature>
<feature type="compositionally biased region" description="Basic and acidic residues" evidence="1">
    <location>
        <begin position="925"/>
        <end position="972"/>
    </location>
</feature>
<feature type="compositionally biased region" description="Polar residues" evidence="1">
    <location>
        <begin position="1899"/>
        <end position="1924"/>
    </location>
</feature>
<feature type="transmembrane region" description="Helical" evidence="2">
    <location>
        <begin position="100"/>
        <end position="120"/>
    </location>
</feature>
<feature type="transmembrane region" description="Helical" evidence="2">
    <location>
        <begin position="141"/>
        <end position="159"/>
    </location>
</feature>
<name>A0A6A5TG99_9PLEO</name>
<dbReference type="SUPFAM" id="SSF50978">
    <property type="entry name" value="WD40 repeat-like"/>
    <property type="match status" value="1"/>
</dbReference>
<dbReference type="InterPro" id="IPR036322">
    <property type="entry name" value="WD40_repeat_dom_sf"/>
</dbReference>
<feature type="compositionally biased region" description="Polar residues" evidence="1">
    <location>
        <begin position="859"/>
        <end position="869"/>
    </location>
</feature>
<dbReference type="SMART" id="SM00256">
    <property type="entry name" value="FBOX"/>
    <property type="match status" value="1"/>
</dbReference>
<dbReference type="PANTHER" id="PTHR22696">
    <property type="entry name" value="E3 UBIQUITIN-PROTEIN LIGASE RNF26"/>
    <property type="match status" value="1"/>
</dbReference>
<dbReference type="InterPro" id="IPR003903">
    <property type="entry name" value="UIM_dom"/>
</dbReference>
<feature type="region of interest" description="Disordered" evidence="1">
    <location>
        <begin position="857"/>
        <end position="896"/>
    </location>
</feature>
<dbReference type="GO" id="GO:0006511">
    <property type="term" value="P:ubiquitin-dependent protein catabolic process"/>
    <property type="evidence" value="ECO:0007669"/>
    <property type="project" value="TreeGrafter"/>
</dbReference>
<evidence type="ECO:0000313" key="4">
    <source>
        <dbReference type="EMBL" id="KAF1950789.1"/>
    </source>
</evidence>
<evidence type="ECO:0000313" key="5">
    <source>
        <dbReference type="Proteomes" id="UP000800035"/>
    </source>
</evidence>
<keyword evidence="2" id="KW-0472">Membrane</keyword>
<feature type="region of interest" description="Disordered" evidence="1">
    <location>
        <begin position="1941"/>
        <end position="2034"/>
    </location>
</feature>
<protein>
    <recommendedName>
        <fullName evidence="3">F-box domain-containing protein</fullName>
    </recommendedName>
</protein>
<feature type="region of interest" description="Disordered" evidence="1">
    <location>
        <begin position="912"/>
        <end position="992"/>
    </location>
</feature>
<dbReference type="PROSITE" id="PS50181">
    <property type="entry name" value="FBOX"/>
    <property type="match status" value="1"/>
</dbReference>
<dbReference type="InterPro" id="IPR036047">
    <property type="entry name" value="F-box-like_dom_sf"/>
</dbReference>
<sequence length="2034" mass="223667">MEAPALTNASSYLPSPADILLVFPRLLSKAGALGEHIDNVFEKIRSGGSIIAEPTAVNATNATVATTAGKFVQESVAAAAVPHVTDEITMFQTLKNVGSFFGYVTSKWAIATFIIGVLLNRTHFYASSRVPLSLDRLHMRLALYLVPMLLFVYRIQTVLQAIRCQTGPNWSQMQYGAPGKQLDTDFGGEGAFLWKLSDAILFYQSAEDSCKAVNMFPTDPSSTRSAGSLALLWPLFISLAFSQLVETLSCALQGRQPVHEAGMTIFEHSLAFAEAEAVVTRPVTLDSTRFYRPRSVFTPDGSSLTINRSTLNTFANVPPEVLVVSLISSFSHFTSNFFAVLGFRARFRLVTTAIWGLAYMATFSWSLFRFITSDGNPGQLHTGIIRFPTVCIVGFIPHLLILFGIAACGIIYLFAFAFTVLSPPPGQPENLSWRERAAVAYGNLHANIHLSAITPLTVNWNEDFYTAILKVGFTVLTAASEAVYLNEGTHINVHSMTWLEKKRLHDILARRRKLRQELTPVELRGDALAEGLETVDNPNADRENLLSTSGYGRERKTKGTNTNSDASRAIGHDNGVGLQQRRGRWTLTYQFLKGISFLLFAIQARLIMSVLQKLRIAYHPHWLVRLAGPRAMEKSNLPAESSAPGTMTGLDPWLESDQRARRHPDVSFDVEEFARERLRKDGSYAERGSHESEEHLNAYLYNWWKGGGRWGDVDTSGDFVHHEDDDTTSVISFATTTDDDAWSDMDGDGQSTPTQRAHEYSRESTPMQENDLDLARLSHLLDPKTLEDREEARLLSRRLQNPGVLTRSQYRKGIERDEARLLTNSRLPVNGLPGGLKATPEEEELILEDMILNKRSAVAPQSSSNTGSWDTGADGMGSEGPHSVSQRIPRTSSPIFMQPESHNVFQNVQNQVAPQNNPSTNQHGLPRDNDRLAHPPDYEEERTPGSGDDGRVHIDVDFSAREGEGSRVRPNGEEDGSTRLSSPRTPSPKNRIEEYEKAVASSARKKTEPPTFEVVRSARKPDDKSCAIAKLPNEILTHSLSHLSPNDLAAVSLVSKRFHGLVTTPHAWREAFNRYFPGPAALVDDLVRLAMEDAGDTIRLDKRSFTRLTALASWRSEYILRTRLLRSVTRGKPVQLPAAHAARSGQTQPNAPIIEYHAHTFSLIKHIHATFGTGLNKRVPRLVHGAVDVGLATSSDPTTGKVDSWGQSDPNFYAQFTERFPGVAEWGLGSGEVVGCPNVMDVSQLYGMIYGQGTMEGSCYYRATDEQRGRFIAEPTDFSMHEAGIPKLGVDGGAICCTWIAKSNAIPSLSEGLIGLLMGSAAGVVTACSLGTDGLRGTRFQRGELTARWVLSPGVPIVAIAVDEHYSFKRQAQNRIWAVALNALGELFYLTKFPTRSQEPKANIEEFAEYSAWLTGRSVYWNAVEPSRRTARPDPYNDLDADGSYSPRTSWDGMCLSKEQVLAETKEIQAFLQKQPKDFRKSCLGWDMRRRLEVDFAGDDGNYAGEAMVVFECGLEEDEVAKIVRYTRWKTWDSTKSSTAMPVILPSTQTSSLFGGSVVGTPDTSYRKLAQRARSSSYMSSTSSPERDNLIEEWRCSNLTFGGLKLVQITATVADQSTFANLTMSEDPALGFSVASTASSPYASPMSVASQPASPSDIPGRRGRFVAAGTSTGVVLLWDVRAPVSRSAEYRNDIEPVRIIYTESPEITCIALTALYLVVGGNDGLVQAWDPLASDMKPIKTLNSRYSSRARRRLVQASQSALGVGINMFAAGAVVIDPDPTVLRGAVSLGNQIRYWSYSSSAADQYNSSKRRLRRSERGSNNANDRFAGTARVNLKDYIANEKYELEREKQERHQHAQRMAGRFGIDLLGSEEEALAYATMLSQEAQQMDEARRRESSAAVSTATITPEPSLRDQSSSPNTSTDPDIDADIAEAIRLSLQDTPASDSPAPSAGWDVPVKFAKGKRSSPSRSKVSPTSAGTAGGSSKQVEMDDLEYALQLSLAEEQSRKETEAHDFPPLSPTPGSGKGKGKGRML</sequence>
<feature type="compositionally biased region" description="Basic and acidic residues" evidence="1">
    <location>
        <begin position="2004"/>
        <end position="2014"/>
    </location>
</feature>
<feature type="transmembrane region" description="Helical" evidence="2">
    <location>
        <begin position="392"/>
        <end position="421"/>
    </location>
</feature>
<feature type="region of interest" description="Disordered" evidence="1">
    <location>
        <begin position="1887"/>
        <end position="1926"/>
    </location>
</feature>
<dbReference type="Gene3D" id="1.20.1280.50">
    <property type="match status" value="1"/>
</dbReference>
<accession>A0A6A5TG99</accession>
<keyword evidence="2" id="KW-0812">Transmembrane</keyword>
<feature type="region of interest" description="Disordered" evidence="1">
    <location>
        <begin position="739"/>
        <end position="768"/>
    </location>
</feature>
<organism evidence="4 5">
    <name type="scientific">Byssothecium circinans</name>
    <dbReference type="NCBI Taxonomy" id="147558"/>
    <lineage>
        <taxon>Eukaryota</taxon>
        <taxon>Fungi</taxon>
        <taxon>Dikarya</taxon>
        <taxon>Ascomycota</taxon>
        <taxon>Pezizomycotina</taxon>
        <taxon>Dothideomycetes</taxon>
        <taxon>Pleosporomycetidae</taxon>
        <taxon>Pleosporales</taxon>
        <taxon>Massarineae</taxon>
        <taxon>Massarinaceae</taxon>
        <taxon>Byssothecium</taxon>
    </lineage>
</organism>
<dbReference type="Proteomes" id="UP000800035">
    <property type="component" value="Unassembled WGS sequence"/>
</dbReference>
<evidence type="ECO:0000256" key="1">
    <source>
        <dbReference type="SAM" id="MobiDB-lite"/>
    </source>
</evidence>
<feature type="domain" description="F-box" evidence="3">
    <location>
        <begin position="1025"/>
        <end position="1071"/>
    </location>
</feature>
<dbReference type="InterPro" id="IPR001810">
    <property type="entry name" value="F-box_dom"/>
</dbReference>
<dbReference type="PANTHER" id="PTHR22696:SF1">
    <property type="entry name" value="E3 UBIQUITIN-PROTEIN LIGASE RNF26"/>
    <property type="match status" value="1"/>
</dbReference>
<dbReference type="SMART" id="SM00726">
    <property type="entry name" value="UIM"/>
    <property type="match status" value="3"/>
</dbReference>
<proteinExistence type="predicted"/>
<dbReference type="GO" id="GO:0061630">
    <property type="term" value="F:ubiquitin protein ligase activity"/>
    <property type="evidence" value="ECO:0007669"/>
    <property type="project" value="TreeGrafter"/>
</dbReference>
<dbReference type="Pfam" id="PF12937">
    <property type="entry name" value="F-box-like"/>
    <property type="match status" value="1"/>
</dbReference>
<dbReference type="EMBL" id="ML977022">
    <property type="protein sequence ID" value="KAF1950789.1"/>
    <property type="molecule type" value="Genomic_DNA"/>
</dbReference>
<dbReference type="Gene3D" id="2.130.10.10">
    <property type="entry name" value="YVTN repeat-like/Quinoprotein amine dehydrogenase"/>
    <property type="match status" value="1"/>
</dbReference>
<feature type="region of interest" description="Disordered" evidence="1">
    <location>
        <begin position="537"/>
        <end position="573"/>
    </location>
</feature>